<gene>
    <name evidence="2" type="ORF">HNQ50_001996</name>
</gene>
<feature type="domain" description="Beta-ketoacyl synthase-like N-terminal" evidence="1">
    <location>
        <begin position="24"/>
        <end position="207"/>
    </location>
</feature>
<reference evidence="2 3" key="1">
    <citation type="submission" date="2020-08" db="EMBL/GenBank/DDBJ databases">
        <title>Genomic Encyclopedia of Type Strains, Phase IV (KMG-IV): sequencing the most valuable type-strain genomes for metagenomic binning, comparative biology and taxonomic classification.</title>
        <authorList>
            <person name="Goeker M."/>
        </authorList>
    </citation>
    <scope>NUCLEOTIDE SEQUENCE [LARGE SCALE GENOMIC DNA]</scope>
    <source>
        <strain evidence="2 3">DSM 18233</strain>
    </source>
</reference>
<accession>A0A840RG42</accession>
<dbReference type="EMBL" id="JACHHN010000003">
    <property type="protein sequence ID" value="MBB5191273.1"/>
    <property type="molecule type" value="Genomic_DNA"/>
</dbReference>
<comment type="caution">
    <text evidence="2">The sequence shown here is derived from an EMBL/GenBank/DDBJ whole genome shotgun (WGS) entry which is preliminary data.</text>
</comment>
<dbReference type="Proteomes" id="UP000543030">
    <property type="component" value="Unassembled WGS sequence"/>
</dbReference>
<dbReference type="InterPro" id="IPR014030">
    <property type="entry name" value="Ketoacyl_synth_N"/>
</dbReference>
<dbReference type="Pfam" id="PF13723">
    <property type="entry name" value="Ketoacyl-synt_2"/>
    <property type="match status" value="1"/>
</dbReference>
<dbReference type="AlphaFoldDB" id="A0A840RG42"/>
<sequence length="238" mass="25317">MDSLRFSLESWAAWAPDLVTPDAWQNWAAQPASSRAAAGADPAVAAMPPMLRRRAQRLGRMALEVLYSQQPDAAAPIVFASRFGEIGQATALLRELAHSHTVSPQAFSMSVHNAVAGLYTIARKEPASVMALAAGTRTAQAGLFEAAMQLADGAPRVRLLFCDEPLPEAYQCFGEVVEPAYALMLTLVPGADYTLAWQPGHTASHNASPLDVLRFVLAGASAALPLDRAGWALQRIAA</sequence>
<dbReference type="RefSeq" id="WP_184099999.1">
    <property type="nucleotide sequence ID" value="NZ_JACHHN010000003.1"/>
</dbReference>
<evidence type="ECO:0000313" key="3">
    <source>
        <dbReference type="Proteomes" id="UP000543030"/>
    </source>
</evidence>
<proteinExistence type="predicted"/>
<evidence type="ECO:0000313" key="2">
    <source>
        <dbReference type="EMBL" id="MBB5191273.1"/>
    </source>
</evidence>
<organism evidence="2 3">
    <name type="scientific">Silvimonas terrae</name>
    <dbReference type="NCBI Taxonomy" id="300266"/>
    <lineage>
        <taxon>Bacteria</taxon>
        <taxon>Pseudomonadati</taxon>
        <taxon>Pseudomonadota</taxon>
        <taxon>Betaproteobacteria</taxon>
        <taxon>Neisseriales</taxon>
        <taxon>Chitinibacteraceae</taxon>
        <taxon>Silvimonas</taxon>
    </lineage>
</organism>
<protein>
    <recommendedName>
        <fullName evidence="1">Beta-ketoacyl synthase-like N-terminal domain-containing protein</fullName>
    </recommendedName>
</protein>
<evidence type="ECO:0000259" key="1">
    <source>
        <dbReference type="Pfam" id="PF13723"/>
    </source>
</evidence>
<name>A0A840RG42_9NEIS</name>
<keyword evidence="3" id="KW-1185">Reference proteome</keyword>